<dbReference type="SUPFAM" id="SSF161098">
    <property type="entry name" value="MetI-like"/>
    <property type="match status" value="1"/>
</dbReference>
<reference evidence="9" key="1">
    <citation type="submission" date="2022-03" db="EMBL/GenBank/DDBJ databases">
        <title>Genome Identification and Characterization of new species Bdellovibrio reynosense LBG001 sp. nov. from a Mexico soil sample.</title>
        <authorList>
            <person name="Camilli A."/>
            <person name="Ajao Y."/>
            <person name="Guo X."/>
        </authorList>
    </citation>
    <scope>NUCLEOTIDE SEQUENCE</scope>
    <source>
        <strain evidence="9">LBG001</strain>
    </source>
</reference>
<feature type="transmembrane region" description="Helical" evidence="7">
    <location>
        <begin position="266"/>
        <end position="285"/>
    </location>
</feature>
<keyword evidence="3" id="KW-1003">Cell membrane</keyword>
<comment type="subcellular location">
    <subcellularLocation>
        <location evidence="1 7">Cell membrane</location>
        <topology evidence="1 7">Multi-pass membrane protein</topology>
    </subcellularLocation>
</comment>
<evidence type="ECO:0000256" key="6">
    <source>
        <dbReference type="ARBA" id="ARBA00023136"/>
    </source>
</evidence>
<feature type="transmembrane region" description="Helical" evidence="7">
    <location>
        <begin position="232"/>
        <end position="254"/>
    </location>
</feature>
<keyword evidence="10" id="KW-1185">Reference proteome</keyword>
<dbReference type="PANTHER" id="PTHR43386">
    <property type="entry name" value="OLIGOPEPTIDE TRANSPORT SYSTEM PERMEASE PROTEIN APPC"/>
    <property type="match status" value="1"/>
</dbReference>
<dbReference type="Pfam" id="PF00528">
    <property type="entry name" value="BPD_transp_1"/>
    <property type="match status" value="1"/>
</dbReference>
<protein>
    <submittedName>
        <fullName evidence="9">ABC transporter permease subunit</fullName>
    </submittedName>
</protein>
<gene>
    <name evidence="9" type="ORF">MNR06_02635</name>
</gene>
<dbReference type="CDD" id="cd06261">
    <property type="entry name" value="TM_PBP2"/>
    <property type="match status" value="1"/>
</dbReference>
<evidence type="ECO:0000313" key="10">
    <source>
        <dbReference type="Proteomes" id="UP000830116"/>
    </source>
</evidence>
<feature type="domain" description="ABC transmembrane type-1" evidence="8">
    <location>
        <begin position="193"/>
        <end position="392"/>
    </location>
</feature>
<feature type="transmembrane region" description="Helical" evidence="7">
    <location>
        <begin position="324"/>
        <end position="350"/>
    </location>
</feature>
<dbReference type="InterPro" id="IPR035906">
    <property type="entry name" value="MetI-like_sf"/>
</dbReference>
<dbReference type="PROSITE" id="PS50928">
    <property type="entry name" value="ABC_TM1"/>
    <property type="match status" value="1"/>
</dbReference>
<evidence type="ECO:0000259" key="8">
    <source>
        <dbReference type="PROSITE" id="PS50928"/>
    </source>
</evidence>
<evidence type="ECO:0000256" key="1">
    <source>
        <dbReference type="ARBA" id="ARBA00004651"/>
    </source>
</evidence>
<organism evidence="9 10">
    <name type="scientific">Bdellovibrio reynosensis</name>
    <dbReference type="NCBI Taxonomy" id="2835041"/>
    <lineage>
        <taxon>Bacteria</taxon>
        <taxon>Pseudomonadati</taxon>
        <taxon>Bdellovibrionota</taxon>
        <taxon>Bdellovibrionia</taxon>
        <taxon>Bdellovibrionales</taxon>
        <taxon>Pseudobdellovibrionaceae</taxon>
        <taxon>Bdellovibrio</taxon>
    </lineage>
</organism>
<dbReference type="PANTHER" id="PTHR43386:SF1">
    <property type="entry name" value="D,D-DIPEPTIDE TRANSPORT SYSTEM PERMEASE PROTEIN DDPC-RELATED"/>
    <property type="match status" value="1"/>
</dbReference>
<dbReference type="Gene3D" id="1.10.3720.10">
    <property type="entry name" value="MetI-like"/>
    <property type="match status" value="1"/>
</dbReference>
<keyword evidence="5 7" id="KW-1133">Transmembrane helix</keyword>
<sequence>MSSNEITMNDLEIDTAALSAKDRAEIEKAQPMWKMVLKQFMTHKLAVVGAGIITLFMLVSIFASQIQSITDLDPDNQNVANRYLPPMTTATVGQDVRETEVEKFINASPEAADKIQKALVEKGVVAVAEADSIYELAAQDVKQATASLENLNLPEAGELVSIFKEFETFHLFGTDELGRDVFIRLIYGTQVSMGVGVLVAIASALIGLLIGSLAGFYGGLIDTMLMRVTDALLSLPTIPVLIVMAAIDLTKLPWLNAVVSSSNQSIFKMVIILCLFSWMTVARLVRGSILSIREREFVLAARTLGAKDSTIIVRHMFPNVIAPMLVSITLGVGESILFEAALSFLGLGIMPPTPSWGNMLNNAQELIYQAPFLAILPGILILLTTMSFNYLGDGLQDAIDPKAIRR</sequence>
<dbReference type="RefSeq" id="WP_243538469.1">
    <property type="nucleotide sequence ID" value="NZ_CP093442.1"/>
</dbReference>
<feature type="transmembrane region" description="Helical" evidence="7">
    <location>
        <begin position="370"/>
        <end position="392"/>
    </location>
</feature>
<dbReference type="InterPro" id="IPR000515">
    <property type="entry name" value="MetI-like"/>
</dbReference>
<evidence type="ECO:0000256" key="3">
    <source>
        <dbReference type="ARBA" id="ARBA00022475"/>
    </source>
</evidence>
<evidence type="ECO:0000313" key="9">
    <source>
        <dbReference type="EMBL" id="UOF01849.1"/>
    </source>
</evidence>
<proteinExistence type="inferred from homology"/>
<dbReference type="InterPro" id="IPR025966">
    <property type="entry name" value="OppC_N"/>
</dbReference>
<dbReference type="Proteomes" id="UP000830116">
    <property type="component" value="Chromosome"/>
</dbReference>
<feature type="transmembrane region" description="Helical" evidence="7">
    <location>
        <begin position="195"/>
        <end position="220"/>
    </location>
</feature>
<feature type="transmembrane region" description="Helical" evidence="7">
    <location>
        <begin position="45"/>
        <end position="66"/>
    </location>
</feature>
<keyword evidence="6 7" id="KW-0472">Membrane</keyword>
<evidence type="ECO:0000256" key="4">
    <source>
        <dbReference type="ARBA" id="ARBA00022692"/>
    </source>
</evidence>
<dbReference type="InterPro" id="IPR050366">
    <property type="entry name" value="BP-dependent_transpt_permease"/>
</dbReference>
<evidence type="ECO:0000256" key="2">
    <source>
        <dbReference type="ARBA" id="ARBA00022448"/>
    </source>
</evidence>
<keyword evidence="4 7" id="KW-0812">Transmembrane</keyword>
<keyword evidence="2 7" id="KW-0813">Transport</keyword>
<dbReference type="EMBL" id="CP093442">
    <property type="protein sequence ID" value="UOF01849.1"/>
    <property type="molecule type" value="Genomic_DNA"/>
</dbReference>
<evidence type="ECO:0000256" key="5">
    <source>
        <dbReference type="ARBA" id="ARBA00022989"/>
    </source>
</evidence>
<accession>A0ABY4CAP6</accession>
<comment type="similarity">
    <text evidence="7">Belongs to the binding-protein-dependent transport system permease family.</text>
</comment>
<evidence type="ECO:0000256" key="7">
    <source>
        <dbReference type="RuleBase" id="RU363032"/>
    </source>
</evidence>
<name>A0ABY4CAP6_9BACT</name>
<dbReference type="Pfam" id="PF12911">
    <property type="entry name" value="OppC_N"/>
    <property type="match status" value="1"/>
</dbReference>